<dbReference type="OrthoDB" id="1007290at2"/>
<sequence length="371" mass="42557">MKLHLVTKTLSVRQTRRQSSCFHLGIGRLLFKGDRPLLHTTWVALLAIILLASCNRSAEHGFHSSEKAFDAYADFLRKVKNAENITTGRLVELVRKWYALDDSVASCIIRDSLTAHASAGLEIIHDSLRFYMGRLIDKRQWAFTDYLTIIESLNRVEVDTFSLPLVTSAHQFYAGLDSVPTYGTNAEQTVVQYQKMLGRTLKDGFQSKADIITFLQEEDMAFRSFLEHFPAYGDIPLDDITTQTGKVIRHIIDLSMKEQPLFHKEELVILLTVRNNRRLLQNALVCLDEIQRNRYIADSNRLTAYLWILVQPWISFDELSYTLLSVQQTDALHRLAKETSKATRKLKHSDFPLEVDELPALLIKAYITNIN</sequence>
<evidence type="ECO:0000313" key="1">
    <source>
        <dbReference type="EMBL" id="CUP21840.1"/>
    </source>
</evidence>
<reference evidence="1 2" key="1">
    <citation type="submission" date="2015-09" db="EMBL/GenBank/DDBJ databases">
        <authorList>
            <consortium name="Pathogen Informatics"/>
        </authorList>
    </citation>
    <scope>NUCLEOTIDE SEQUENCE [LARGE SCALE GENOMIC DNA]</scope>
    <source>
        <strain evidence="1 2">2789STDY5834847</strain>
    </source>
</reference>
<name>A0A174LJJ8_BACUN</name>
<protein>
    <submittedName>
        <fullName evidence="1">Uncharacterized protein</fullName>
    </submittedName>
</protein>
<accession>A0A174LJJ8</accession>
<evidence type="ECO:0000313" key="2">
    <source>
        <dbReference type="Proteomes" id="UP000095614"/>
    </source>
</evidence>
<dbReference type="RefSeq" id="WP_004319475.1">
    <property type="nucleotide sequence ID" value="NZ_CZAF01000008.1"/>
</dbReference>
<dbReference type="Proteomes" id="UP000095614">
    <property type="component" value="Unassembled WGS sequence"/>
</dbReference>
<organism evidence="1 2">
    <name type="scientific">Bacteroides uniformis</name>
    <dbReference type="NCBI Taxonomy" id="820"/>
    <lineage>
        <taxon>Bacteria</taxon>
        <taxon>Pseudomonadati</taxon>
        <taxon>Bacteroidota</taxon>
        <taxon>Bacteroidia</taxon>
        <taxon>Bacteroidales</taxon>
        <taxon>Bacteroidaceae</taxon>
        <taxon>Bacteroides</taxon>
    </lineage>
</organism>
<gene>
    <name evidence="1" type="ORF">ERS852462_02975</name>
</gene>
<proteinExistence type="predicted"/>
<dbReference type="GeneID" id="75114395"/>
<dbReference type="AlphaFoldDB" id="A0A174LJJ8"/>
<dbReference type="EMBL" id="CZAF01000008">
    <property type="protein sequence ID" value="CUP21840.1"/>
    <property type="molecule type" value="Genomic_DNA"/>
</dbReference>